<keyword evidence="1" id="KW-0560">Oxidoreductase</keyword>
<proteinExistence type="predicted"/>
<reference evidence="3" key="1">
    <citation type="submission" date="2018-05" db="EMBL/GenBank/DDBJ databases">
        <authorList>
            <person name="Lanie J.A."/>
            <person name="Ng W.-L."/>
            <person name="Kazmierczak K.M."/>
            <person name="Andrzejewski T.M."/>
            <person name="Davidsen T.M."/>
            <person name="Wayne K.J."/>
            <person name="Tettelin H."/>
            <person name="Glass J.I."/>
            <person name="Rusch D."/>
            <person name="Podicherti R."/>
            <person name="Tsui H.-C.T."/>
            <person name="Winkler M.E."/>
        </authorList>
    </citation>
    <scope>NUCLEOTIDE SEQUENCE</scope>
</reference>
<dbReference type="InterPro" id="IPR050740">
    <property type="entry name" value="Aldehyde_DH_Superfamily"/>
</dbReference>
<name>A0A382LTV7_9ZZZZ</name>
<protein>
    <recommendedName>
        <fullName evidence="2">Aldehyde dehydrogenase domain-containing protein</fullName>
    </recommendedName>
</protein>
<feature type="domain" description="Aldehyde dehydrogenase" evidence="2">
    <location>
        <begin position="13"/>
        <end position="176"/>
    </location>
</feature>
<evidence type="ECO:0000313" key="3">
    <source>
        <dbReference type="EMBL" id="SVC39986.1"/>
    </source>
</evidence>
<dbReference type="GO" id="GO:0016491">
    <property type="term" value="F:oxidoreductase activity"/>
    <property type="evidence" value="ECO:0007669"/>
    <property type="project" value="UniProtKB-KW"/>
</dbReference>
<accession>A0A382LTV7</accession>
<evidence type="ECO:0000256" key="1">
    <source>
        <dbReference type="ARBA" id="ARBA00023002"/>
    </source>
</evidence>
<gene>
    <name evidence="3" type="ORF">METZ01_LOCUS292840</name>
</gene>
<dbReference type="EMBL" id="UINC01089149">
    <property type="protein sequence ID" value="SVC39986.1"/>
    <property type="molecule type" value="Genomic_DNA"/>
</dbReference>
<feature type="non-terminal residue" evidence="3">
    <location>
        <position position="1"/>
    </location>
</feature>
<dbReference type="InterPro" id="IPR016161">
    <property type="entry name" value="Ald_DH/histidinol_DH"/>
</dbReference>
<evidence type="ECO:0000259" key="2">
    <source>
        <dbReference type="Pfam" id="PF00171"/>
    </source>
</evidence>
<dbReference type="Pfam" id="PF00171">
    <property type="entry name" value="Aldedh"/>
    <property type="match status" value="1"/>
</dbReference>
<sequence>MYSKFGQFIDGKWQASANKETYDVINPATEEIIGKASKASPADVDKALKSAEKGFEVWKKIKPWERSKIIRKIADEIRKKSKIFAKWMTLETGKTLAEGEAEASAAADIFEWNAEETKRIYGQSLQSRFDDTKIQIIYQPVGVVAALSPWNFPLILAARKVSAALAAGCSVICKPDVI</sequence>
<dbReference type="PANTHER" id="PTHR43353:SF5">
    <property type="entry name" value="SUCCINATE-SEMIALDEHYDE DEHYDROGENASE, MITOCHONDRIAL"/>
    <property type="match status" value="1"/>
</dbReference>
<dbReference type="AlphaFoldDB" id="A0A382LTV7"/>
<dbReference type="SUPFAM" id="SSF53720">
    <property type="entry name" value="ALDH-like"/>
    <property type="match status" value="1"/>
</dbReference>
<organism evidence="3">
    <name type="scientific">marine metagenome</name>
    <dbReference type="NCBI Taxonomy" id="408172"/>
    <lineage>
        <taxon>unclassified sequences</taxon>
        <taxon>metagenomes</taxon>
        <taxon>ecological metagenomes</taxon>
    </lineage>
</organism>
<dbReference type="PANTHER" id="PTHR43353">
    <property type="entry name" value="SUCCINATE-SEMIALDEHYDE DEHYDROGENASE, MITOCHONDRIAL"/>
    <property type="match status" value="1"/>
</dbReference>
<dbReference type="Gene3D" id="3.40.605.10">
    <property type="entry name" value="Aldehyde Dehydrogenase, Chain A, domain 1"/>
    <property type="match status" value="1"/>
</dbReference>
<feature type="non-terminal residue" evidence="3">
    <location>
        <position position="178"/>
    </location>
</feature>
<dbReference type="InterPro" id="IPR016162">
    <property type="entry name" value="Ald_DH_N"/>
</dbReference>
<dbReference type="InterPro" id="IPR015590">
    <property type="entry name" value="Aldehyde_DH_dom"/>
</dbReference>